<keyword evidence="2" id="KW-1185">Reference proteome</keyword>
<dbReference type="Proteomes" id="UP001230289">
    <property type="component" value="Unassembled WGS sequence"/>
</dbReference>
<evidence type="ECO:0000313" key="2">
    <source>
        <dbReference type="Proteomes" id="UP001230289"/>
    </source>
</evidence>
<gene>
    <name evidence="1" type="ORF">RBR11_17340</name>
</gene>
<accession>A0ABU0XKN3</accession>
<comment type="caution">
    <text evidence="1">The sequence shown here is derived from an EMBL/GenBank/DDBJ whole genome shotgun (WGS) entry which is preliminary data.</text>
</comment>
<protein>
    <submittedName>
        <fullName evidence="1">Group III truncated hemoglobin</fullName>
    </submittedName>
</protein>
<dbReference type="RefSeq" id="WP_308490631.1">
    <property type="nucleotide sequence ID" value="NZ_JAVFCB010000013.1"/>
</dbReference>
<reference evidence="1 2" key="1">
    <citation type="submission" date="2023-08" db="EMBL/GenBank/DDBJ databases">
        <title>Microbacterium sp. nov., isolated from a waste landfill.</title>
        <authorList>
            <person name="Wen W."/>
        </authorList>
    </citation>
    <scope>NUCLEOTIDE SEQUENCE [LARGE SCALE GENOMIC DNA]</scope>
    <source>
        <strain evidence="1 2">ASV81</strain>
    </source>
</reference>
<sequence length="142" mass="15936">MPDIRDRDDILHLVRTFYGAAFEDPLIGPIFTDIAHMDLEHHLPIMGDFWESVLFQAGRYRRNALALHTALNARSPLTPEHFDRWLALWTATVDELYQGPVADVAKDQAGRIAASIRLRLQGRSGSLLETIRVRPGADAPAP</sequence>
<name>A0ABU0XKN3_9MICO</name>
<proteinExistence type="predicted"/>
<dbReference type="CDD" id="cd08916">
    <property type="entry name" value="TrHb3_P"/>
    <property type="match status" value="1"/>
</dbReference>
<dbReference type="Gene3D" id="1.10.490.10">
    <property type="entry name" value="Globins"/>
    <property type="match status" value="1"/>
</dbReference>
<dbReference type="InterPro" id="IPR009050">
    <property type="entry name" value="Globin-like_sf"/>
</dbReference>
<dbReference type="SUPFAM" id="SSF46458">
    <property type="entry name" value="Globin-like"/>
    <property type="match status" value="1"/>
</dbReference>
<dbReference type="InterPro" id="IPR012292">
    <property type="entry name" value="Globin/Proto"/>
</dbReference>
<dbReference type="EMBL" id="JAVFCB010000013">
    <property type="protein sequence ID" value="MDQ4215683.1"/>
    <property type="molecule type" value="Genomic_DNA"/>
</dbReference>
<evidence type="ECO:0000313" key="1">
    <source>
        <dbReference type="EMBL" id="MDQ4215683.1"/>
    </source>
</evidence>
<organism evidence="1 2">
    <name type="scientific">Microbacterium capsulatum</name>
    <dbReference type="NCBI Taxonomy" id="3041921"/>
    <lineage>
        <taxon>Bacteria</taxon>
        <taxon>Bacillati</taxon>
        <taxon>Actinomycetota</taxon>
        <taxon>Actinomycetes</taxon>
        <taxon>Micrococcales</taxon>
        <taxon>Microbacteriaceae</taxon>
        <taxon>Microbacterium</taxon>
    </lineage>
</organism>